<name>A0A5B7DYV8_PORTR</name>
<reference evidence="1 2" key="1">
    <citation type="submission" date="2019-05" db="EMBL/GenBank/DDBJ databases">
        <title>Another draft genome of Portunus trituberculatus and its Hox gene families provides insights of decapod evolution.</title>
        <authorList>
            <person name="Jeong J.-H."/>
            <person name="Song I."/>
            <person name="Kim S."/>
            <person name="Choi T."/>
            <person name="Kim D."/>
            <person name="Ryu S."/>
            <person name="Kim W."/>
        </authorList>
    </citation>
    <scope>NUCLEOTIDE SEQUENCE [LARGE SCALE GENOMIC DNA]</scope>
    <source>
        <tissue evidence="1">Muscle</tissue>
    </source>
</reference>
<sequence>MMYKLVNCMERIDRQDLVSLSKIMKSQCLRNIKKFSFHIGQWTSGIN</sequence>
<evidence type="ECO:0000313" key="1">
    <source>
        <dbReference type="EMBL" id="MPC26299.1"/>
    </source>
</evidence>
<keyword evidence="2" id="KW-1185">Reference proteome</keyword>
<gene>
    <name evidence="1" type="ORF">E2C01_019435</name>
</gene>
<dbReference type="AlphaFoldDB" id="A0A5B7DYV8"/>
<protein>
    <submittedName>
        <fullName evidence="1">Uncharacterized protein</fullName>
    </submittedName>
</protein>
<dbReference type="EMBL" id="VSRR010001583">
    <property type="protein sequence ID" value="MPC26299.1"/>
    <property type="molecule type" value="Genomic_DNA"/>
</dbReference>
<organism evidence="1 2">
    <name type="scientific">Portunus trituberculatus</name>
    <name type="common">Swimming crab</name>
    <name type="synonym">Neptunus trituberculatus</name>
    <dbReference type="NCBI Taxonomy" id="210409"/>
    <lineage>
        <taxon>Eukaryota</taxon>
        <taxon>Metazoa</taxon>
        <taxon>Ecdysozoa</taxon>
        <taxon>Arthropoda</taxon>
        <taxon>Crustacea</taxon>
        <taxon>Multicrustacea</taxon>
        <taxon>Malacostraca</taxon>
        <taxon>Eumalacostraca</taxon>
        <taxon>Eucarida</taxon>
        <taxon>Decapoda</taxon>
        <taxon>Pleocyemata</taxon>
        <taxon>Brachyura</taxon>
        <taxon>Eubrachyura</taxon>
        <taxon>Portunoidea</taxon>
        <taxon>Portunidae</taxon>
        <taxon>Portuninae</taxon>
        <taxon>Portunus</taxon>
    </lineage>
</organism>
<dbReference type="Proteomes" id="UP000324222">
    <property type="component" value="Unassembled WGS sequence"/>
</dbReference>
<evidence type="ECO:0000313" key="2">
    <source>
        <dbReference type="Proteomes" id="UP000324222"/>
    </source>
</evidence>
<proteinExistence type="predicted"/>
<accession>A0A5B7DYV8</accession>
<comment type="caution">
    <text evidence="1">The sequence shown here is derived from an EMBL/GenBank/DDBJ whole genome shotgun (WGS) entry which is preliminary data.</text>
</comment>